<feature type="compositionally biased region" description="Polar residues" evidence="4">
    <location>
        <begin position="719"/>
        <end position="731"/>
    </location>
</feature>
<protein>
    <recommendedName>
        <fullName evidence="5">H15 domain-containing protein</fullName>
    </recommendedName>
</protein>
<dbReference type="PANTHER" id="PTHR11467:SF109">
    <property type="entry name" value="H15 DOMAIN-CONTAINING PROTEIN"/>
    <property type="match status" value="1"/>
</dbReference>
<feature type="compositionally biased region" description="Basic residues" evidence="4">
    <location>
        <begin position="655"/>
        <end position="670"/>
    </location>
</feature>
<name>A0AAN9EG94_CROPI</name>
<feature type="compositionally biased region" description="Basic residues" evidence="4">
    <location>
        <begin position="775"/>
        <end position="786"/>
    </location>
</feature>
<dbReference type="SMART" id="SM00526">
    <property type="entry name" value="H15"/>
    <property type="match status" value="1"/>
</dbReference>
<feature type="region of interest" description="Disordered" evidence="4">
    <location>
        <begin position="131"/>
        <end position="294"/>
    </location>
</feature>
<dbReference type="AlphaFoldDB" id="A0AAN9EG94"/>
<dbReference type="InterPro" id="IPR017956">
    <property type="entry name" value="AT_hook_DNA-bd_motif"/>
</dbReference>
<dbReference type="PROSITE" id="PS51504">
    <property type="entry name" value="H15"/>
    <property type="match status" value="1"/>
</dbReference>
<dbReference type="GO" id="GO:0003690">
    <property type="term" value="F:double-stranded DNA binding"/>
    <property type="evidence" value="ECO:0007669"/>
    <property type="project" value="TreeGrafter"/>
</dbReference>
<dbReference type="GO" id="GO:0030261">
    <property type="term" value="P:chromosome condensation"/>
    <property type="evidence" value="ECO:0007669"/>
    <property type="project" value="TreeGrafter"/>
</dbReference>
<keyword evidence="3" id="KW-0539">Nucleus</keyword>
<evidence type="ECO:0000259" key="5">
    <source>
        <dbReference type="PROSITE" id="PS51504"/>
    </source>
</evidence>
<feature type="compositionally biased region" description="Basic residues" evidence="4">
    <location>
        <begin position="143"/>
        <end position="155"/>
    </location>
</feature>
<evidence type="ECO:0000313" key="7">
    <source>
        <dbReference type="Proteomes" id="UP001372338"/>
    </source>
</evidence>
<dbReference type="Proteomes" id="UP001372338">
    <property type="component" value="Unassembled WGS sequence"/>
</dbReference>
<dbReference type="InterPro" id="IPR036388">
    <property type="entry name" value="WH-like_DNA-bd_sf"/>
</dbReference>
<comment type="subcellular location">
    <subcellularLocation>
        <location evidence="1">Nucleus</location>
    </subcellularLocation>
</comment>
<dbReference type="GO" id="GO:0045910">
    <property type="term" value="P:negative regulation of DNA recombination"/>
    <property type="evidence" value="ECO:0007669"/>
    <property type="project" value="TreeGrafter"/>
</dbReference>
<dbReference type="PANTHER" id="PTHR11467">
    <property type="entry name" value="HISTONE H1"/>
    <property type="match status" value="1"/>
</dbReference>
<dbReference type="EMBL" id="JAYWIO010000007">
    <property type="protein sequence ID" value="KAK7252001.1"/>
    <property type="molecule type" value="Genomic_DNA"/>
</dbReference>
<keyword evidence="2" id="KW-0238">DNA-binding</keyword>
<reference evidence="6 7" key="1">
    <citation type="submission" date="2024-01" db="EMBL/GenBank/DDBJ databases">
        <title>The genomes of 5 underutilized Papilionoideae crops provide insights into root nodulation and disease resistanc.</title>
        <authorList>
            <person name="Yuan L."/>
        </authorList>
    </citation>
    <scope>NUCLEOTIDE SEQUENCE [LARGE SCALE GENOMIC DNA]</scope>
    <source>
        <strain evidence="6">ZHUSHIDOU_FW_LH</strain>
        <tissue evidence="6">Leaf</tissue>
    </source>
</reference>
<feature type="domain" description="H15" evidence="5">
    <location>
        <begin position="53"/>
        <end position="123"/>
    </location>
</feature>
<feature type="compositionally biased region" description="Basic residues" evidence="4">
    <location>
        <begin position="246"/>
        <end position="259"/>
    </location>
</feature>
<evidence type="ECO:0000256" key="1">
    <source>
        <dbReference type="ARBA" id="ARBA00004123"/>
    </source>
</evidence>
<dbReference type="GO" id="GO:0006334">
    <property type="term" value="P:nucleosome assembly"/>
    <property type="evidence" value="ECO:0007669"/>
    <property type="project" value="InterPro"/>
</dbReference>
<feature type="region of interest" description="Disordered" evidence="4">
    <location>
        <begin position="338"/>
        <end position="362"/>
    </location>
</feature>
<sequence>MDPPPLRSDLPKIHHFVLCRLFELNPSLADDEEISYTLQQKLPHIFPSSHIPNHLPYPLMIENALKGLDERNGSTEEAISDFIKRENKELPMAHATILHTQLKMLCVSGDLVCNDGLRYVFVVDDVGGMSDDGGEPIVEVKGGSKKRKREKKKKNDGKGEKRGRIKERFDDDERGNASEDEGSKEQNQVSGLRDVTDDEPSRVVEEGTNPLIEKSEKGVRDDGEGTESKGSKKRKRSKKQNNTGKREKRGRKKKGRKKRCYDVENDNELGEERSKEQNQVSKLHKARNDDEPSRLVEECIQEQVEEEENCSVEVEEQGQAEKGVFELVGKEGLSECQGNELIEQHAEAEAPAQSEGEKSQPREVVLECMQERVEEEGNFLMEMVEEEVQAEKEVVGKQSQPDFQETRAIEQHAEVEAPAQGEGEKSYVSQIQDSVMHLETICSSHLTAPNFPVDSQQPLLVPISEGLPKGIVSAEIEQDDNPMSEDPEQKPSKPFRGRGRGRSRGRGRGEGRGRGRGWGSTPKPSLDADQCEEQSEQENRAQQHVSGKGRGSGRGQGRGRGRPRKLELSANQSEEHLAPQDQCEEQLQQEDRAQQPGSGKVRGRGRGRGRGSGRGRGRPPKLDQNANQSEEHLPPQDQCEEEVLQEDRAPQHGSGKVRGRGRGSGRGRGRPKLDRNANQSEEHLPPHGQAPSLLQLLPHVEQGEWQTCERLSMENALNSLSDANQTLQQLRSELPEVKGHLPNQDPGQDMPPNPMLDENQGHQLLQPQEGEVQPKRRGRPPKPKQD</sequence>
<dbReference type="InterPro" id="IPR005818">
    <property type="entry name" value="Histone_H1/H5_H15"/>
</dbReference>
<dbReference type="PRINTS" id="PR00929">
    <property type="entry name" value="ATHOOK"/>
</dbReference>
<dbReference type="SUPFAM" id="SSF46785">
    <property type="entry name" value="Winged helix' DNA-binding domain"/>
    <property type="match status" value="1"/>
</dbReference>
<evidence type="ECO:0000256" key="4">
    <source>
        <dbReference type="SAM" id="MobiDB-lite"/>
    </source>
</evidence>
<evidence type="ECO:0000256" key="2">
    <source>
        <dbReference type="ARBA" id="ARBA00023125"/>
    </source>
</evidence>
<evidence type="ECO:0000256" key="3">
    <source>
        <dbReference type="ARBA" id="ARBA00023242"/>
    </source>
</evidence>
<feature type="region of interest" description="Disordered" evidence="4">
    <location>
        <begin position="719"/>
        <end position="786"/>
    </location>
</feature>
<feature type="compositionally biased region" description="Basic residues" evidence="4">
    <location>
        <begin position="601"/>
        <end position="619"/>
    </location>
</feature>
<keyword evidence="7" id="KW-1185">Reference proteome</keyword>
<dbReference type="GO" id="GO:0031492">
    <property type="term" value="F:nucleosomal DNA binding"/>
    <property type="evidence" value="ECO:0007669"/>
    <property type="project" value="TreeGrafter"/>
</dbReference>
<evidence type="ECO:0000313" key="6">
    <source>
        <dbReference type="EMBL" id="KAK7252001.1"/>
    </source>
</evidence>
<dbReference type="Pfam" id="PF00538">
    <property type="entry name" value="Linker_histone"/>
    <property type="match status" value="1"/>
</dbReference>
<feature type="compositionally biased region" description="Basic and acidic residues" evidence="4">
    <location>
        <begin position="213"/>
        <end position="230"/>
    </location>
</feature>
<feature type="compositionally biased region" description="Acidic residues" evidence="4">
    <location>
        <begin position="476"/>
        <end position="486"/>
    </location>
</feature>
<gene>
    <name evidence="6" type="ORF">RIF29_35664</name>
</gene>
<organism evidence="6 7">
    <name type="scientific">Crotalaria pallida</name>
    <name type="common">Smooth rattlebox</name>
    <name type="synonym">Crotalaria striata</name>
    <dbReference type="NCBI Taxonomy" id="3830"/>
    <lineage>
        <taxon>Eukaryota</taxon>
        <taxon>Viridiplantae</taxon>
        <taxon>Streptophyta</taxon>
        <taxon>Embryophyta</taxon>
        <taxon>Tracheophyta</taxon>
        <taxon>Spermatophyta</taxon>
        <taxon>Magnoliopsida</taxon>
        <taxon>eudicotyledons</taxon>
        <taxon>Gunneridae</taxon>
        <taxon>Pentapetalae</taxon>
        <taxon>rosids</taxon>
        <taxon>fabids</taxon>
        <taxon>Fabales</taxon>
        <taxon>Fabaceae</taxon>
        <taxon>Papilionoideae</taxon>
        <taxon>50 kb inversion clade</taxon>
        <taxon>genistoids sensu lato</taxon>
        <taxon>core genistoids</taxon>
        <taxon>Crotalarieae</taxon>
        <taxon>Crotalaria</taxon>
    </lineage>
</organism>
<dbReference type="Gene3D" id="1.10.10.10">
    <property type="entry name" value="Winged helix-like DNA-binding domain superfamily/Winged helix DNA-binding domain"/>
    <property type="match status" value="1"/>
</dbReference>
<feature type="compositionally biased region" description="Basic and acidic residues" evidence="4">
    <location>
        <begin position="671"/>
        <end position="685"/>
    </location>
</feature>
<accession>A0AAN9EG94</accession>
<dbReference type="SMART" id="SM00384">
    <property type="entry name" value="AT_hook"/>
    <property type="match status" value="4"/>
</dbReference>
<comment type="caution">
    <text evidence="6">The sequence shown here is derived from an EMBL/GenBank/DDBJ whole genome shotgun (WGS) entry which is preliminary data.</text>
</comment>
<dbReference type="GO" id="GO:0005730">
    <property type="term" value="C:nucleolus"/>
    <property type="evidence" value="ECO:0007669"/>
    <property type="project" value="TreeGrafter"/>
</dbReference>
<dbReference type="InterPro" id="IPR036390">
    <property type="entry name" value="WH_DNA-bd_sf"/>
</dbReference>
<dbReference type="GO" id="GO:0000786">
    <property type="term" value="C:nucleosome"/>
    <property type="evidence" value="ECO:0007669"/>
    <property type="project" value="InterPro"/>
</dbReference>
<feature type="region of interest" description="Disordered" evidence="4">
    <location>
        <begin position="470"/>
        <end position="698"/>
    </location>
</feature>
<feature type="compositionally biased region" description="Basic and acidic residues" evidence="4">
    <location>
        <begin position="156"/>
        <end position="184"/>
    </location>
</feature>
<feature type="compositionally biased region" description="Basic residues" evidence="4">
    <location>
        <begin position="493"/>
        <end position="506"/>
    </location>
</feature>
<proteinExistence type="predicted"/>